<dbReference type="InterPro" id="IPR017850">
    <property type="entry name" value="Alkaline_phosphatase_core_sf"/>
</dbReference>
<dbReference type="EMBL" id="JFDP01000068">
    <property type="protein sequence ID" value="KEZ22596.1"/>
    <property type="molecule type" value="Genomic_DNA"/>
</dbReference>
<dbReference type="Pfam" id="PF06415">
    <property type="entry name" value="iPGM_N"/>
    <property type="match status" value="1"/>
</dbReference>
<feature type="active site" description="Phosphoserine intermediate" evidence="8 10">
    <location>
        <position position="63"/>
    </location>
</feature>
<dbReference type="InterPro" id="IPR006124">
    <property type="entry name" value="Metalloenzyme"/>
</dbReference>
<accession>A0A084EXA4</accession>
<evidence type="ECO:0000256" key="11">
    <source>
        <dbReference type="PIRSR" id="PIRSR001492-2"/>
    </source>
</evidence>
<evidence type="ECO:0000256" key="1">
    <source>
        <dbReference type="ARBA" id="ARBA00000370"/>
    </source>
</evidence>
<comment type="pathway">
    <text evidence="2 8">Carbohydrate degradation; glycolysis; pyruvate from D-glyceraldehyde 3-phosphate: step 3/5.</text>
</comment>
<comment type="function">
    <text evidence="8">Catalyzes the interconversion of 2-phosphoglycerate and 3-phosphoglycerate.</text>
</comment>
<feature type="binding site" evidence="8 12">
    <location>
        <position position="431"/>
    </location>
    <ligand>
        <name>Mn(2+)</name>
        <dbReference type="ChEBI" id="CHEBI:29035"/>
        <label>2</label>
    </ligand>
</feature>
<dbReference type="CDD" id="cd16010">
    <property type="entry name" value="iPGM"/>
    <property type="match status" value="1"/>
</dbReference>
<dbReference type="eggNOG" id="COG0696">
    <property type="taxonomic scope" value="Bacteria"/>
</dbReference>
<dbReference type="SUPFAM" id="SSF64158">
    <property type="entry name" value="2,3-Bisphosphoglycerate-independent phosphoglycerate mutase, substrate-binding domain"/>
    <property type="match status" value="1"/>
</dbReference>
<evidence type="ECO:0000256" key="6">
    <source>
        <dbReference type="ARBA" id="ARBA00023211"/>
    </source>
</evidence>
<feature type="binding site" evidence="8 12">
    <location>
        <position position="390"/>
    </location>
    <ligand>
        <name>Mn(2+)</name>
        <dbReference type="ChEBI" id="CHEBI:29035"/>
        <label>1</label>
    </ligand>
</feature>
<comment type="caution">
    <text evidence="15">The sequence shown here is derived from an EMBL/GenBank/DDBJ whole genome shotgun (WGS) entry which is preliminary data.</text>
</comment>
<feature type="binding site" evidence="8 11">
    <location>
        <position position="325"/>
    </location>
    <ligand>
        <name>substrate</name>
    </ligand>
</feature>
<feature type="domain" description="BPG-independent PGAM N-terminal" evidence="14">
    <location>
        <begin position="89"/>
        <end position="287"/>
    </location>
</feature>
<dbReference type="GO" id="GO:0005829">
    <property type="term" value="C:cytosol"/>
    <property type="evidence" value="ECO:0007669"/>
    <property type="project" value="TreeGrafter"/>
</dbReference>
<dbReference type="PIRSF" id="PIRSF001492">
    <property type="entry name" value="IPGAM"/>
    <property type="match status" value="1"/>
</dbReference>
<reference evidence="15 16" key="1">
    <citation type="submission" date="2014-02" db="EMBL/GenBank/DDBJ databases">
        <title>Genome sequence of Ureaplasma diversum strain 246.</title>
        <authorList>
            <person name="Sirand-Pugnet P."/>
            <person name="Breton M."/>
            <person name="Dordet-Frisoni E."/>
            <person name="Baranowski E."/>
            <person name="Barre A."/>
            <person name="Couture C."/>
            <person name="Dupuy V."/>
            <person name="Gaurivaud P."/>
            <person name="Jacob D."/>
            <person name="Lemaitre C."/>
            <person name="Manso-Silvan L."/>
            <person name="Nikolski M."/>
            <person name="Nouvel L.-X."/>
            <person name="Poumarat F."/>
            <person name="Tardy F."/>
            <person name="Thebault P."/>
            <person name="Theil S."/>
            <person name="Citti C."/>
            <person name="Thiaucourt F."/>
            <person name="Blanchard A."/>
        </authorList>
    </citation>
    <scope>NUCLEOTIDE SEQUENCE [LARGE SCALE GENOMIC DNA]</scope>
    <source>
        <strain evidence="15 16">NCTC 246</strain>
    </source>
</reference>
<proteinExistence type="inferred from homology"/>
<dbReference type="UniPathway" id="UPA00109">
    <property type="reaction ID" value="UER00186"/>
</dbReference>
<keyword evidence="4 8" id="KW-0479">Metal-binding</keyword>
<evidence type="ECO:0000259" key="13">
    <source>
        <dbReference type="Pfam" id="PF01676"/>
    </source>
</evidence>
<feature type="binding site" evidence="8 12">
    <location>
        <position position="63"/>
    </location>
    <ligand>
        <name>Mn(2+)</name>
        <dbReference type="ChEBI" id="CHEBI:29035"/>
        <label>2</label>
    </ligand>
</feature>
<comment type="subunit">
    <text evidence="8">Monomer.</text>
</comment>
<evidence type="ECO:0000259" key="14">
    <source>
        <dbReference type="Pfam" id="PF06415"/>
    </source>
</evidence>
<keyword evidence="16" id="KW-1185">Reference proteome</keyword>
<dbReference type="Proteomes" id="UP000028537">
    <property type="component" value="Unassembled WGS sequence"/>
</dbReference>
<sequence>MNLKKKVALVILDGYGIGKKDSTDAIYLANPSCINQLMKDYTTISLHASGKHVGLADNQFGNSETGHLLIGSGRLLTSPNQLINESIQNNELITKLQSINSNRIHLVGMYSKGLVHSNYEHINYLINQLAKDINKTIIVHLIVDGRDSYQYDFINYIDQLEVLINQYDNVYLKSISGRYYAMDRDQRWDRTQLAFNEMFTLENNLVNKQLKDIFNEFKEQEISDEFIKPFSLLSNDQYALKPNDCVLLVNYRADRIMQLTHLIKNQQNYQYINPFNIDQIELTTITQIPKVNSNVLVNKKEIKNSLGDVLRANNIKQARVAETEKYAHVSFFFDGGNYVYYPSKKQFLVPSAKVATYDLKPSMSANLITQTIIDHYDQFDVFVVNYANADMVGHTGNLKATIQSVKSLDDEIKKLYDYFKENNGVLFITADHGNADLMLDDQNQPLTTHSLNQVPFIITDKSVRFKEIINGSIANVAPTLLDYLGLLKPAEMTEDSLIEICFDQ</sequence>
<evidence type="ECO:0000256" key="7">
    <source>
        <dbReference type="ARBA" id="ARBA00023235"/>
    </source>
</evidence>
<dbReference type="Gene3D" id="3.40.720.10">
    <property type="entry name" value="Alkaline Phosphatase, subunit A"/>
    <property type="match status" value="1"/>
</dbReference>
<keyword evidence="7 8" id="KW-0413">Isomerase</keyword>
<evidence type="ECO:0000313" key="15">
    <source>
        <dbReference type="EMBL" id="KEZ22596.1"/>
    </source>
</evidence>
<dbReference type="RefSeq" id="WP_038103219.1">
    <property type="nucleotide sequence ID" value="NZ_JFDP01000068.1"/>
</dbReference>
<evidence type="ECO:0000256" key="3">
    <source>
        <dbReference type="ARBA" id="ARBA00008819"/>
    </source>
</evidence>
<feature type="binding site" evidence="8 11">
    <location>
        <begin position="252"/>
        <end position="255"/>
    </location>
    <ligand>
        <name>substrate</name>
    </ligand>
</feature>
<dbReference type="Gene3D" id="3.40.1450.10">
    <property type="entry name" value="BPG-independent phosphoglycerate mutase, domain B"/>
    <property type="match status" value="1"/>
</dbReference>
<dbReference type="SUPFAM" id="SSF53649">
    <property type="entry name" value="Alkaline phosphatase-like"/>
    <property type="match status" value="1"/>
</dbReference>
<dbReference type="GO" id="GO:0006096">
    <property type="term" value="P:glycolytic process"/>
    <property type="evidence" value="ECO:0007669"/>
    <property type="project" value="UniProtKB-UniRule"/>
</dbReference>
<dbReference type="InterPro" id="IPR036646">
    <property type="entry name" value="PGAM_B_sf"/>
</dbReference>
<dbReference type="OrthoDB" id="9800863at2"/>
<dbReference type="GO" id="GO:0004619">
    <property type="term" value="F:phosphoglycerate mutase activity"/>
    <property type="evidence" value="ECO:0007669"/>
    <property type="project" value="UniProtKB-UniRule"/>
</dbReference>
<evidence type="ECO:0000256" key="9">
    <source>
        <dbReference type="NCBIfam" id="TIGR01307"/>
    </source>
</evidence>
<dbReference type="InterPro" id="IPR011258">
    <property type="entry name" value="BPG-indep_PGM_N"/>
</dbReference>
<gene>
    <name evidence="8 15" type="primary">gpmI</name>
    <name evidence="15" type="ORF">UDIV_5720</name>
</gene>
<comment type="cofactor">
    <cofactor evidence="8">
        <name>Mn(2+)</name>
        <dbReference type="ChEBI" id="CHEBI:29035"/>
    </cofactor>
    <text evidence="8">Binds 2 manganese ions per subunit.</text>
</comment>
<dbReference type="HAMAP" id="MF_01038">
    <property type="entry name" value="GpmI"/>
    <property type="match status" value="1"/>
</dbReference>
<organism evidence="15 16">
    <name type="scientific">Ureaplasma diversum NCTC 246</name>
    <dbReference type="NCBI Taxonomy" id="1188241"/>
    <lineage>
        <taxon>Bacteria</taxon>
        <taxon>Bacillati</taxon>
        <taxon>Mycoplasmatota</taxon>
        <taxon>Mycoplasmoidales</taxon>
        <taxon>Mycoplasmoidaceae</taxon>
        <taxon>Ureaplasma</taxon>
    </lineage>
</organism>
<evidence type="ECO:0000256" key="2">
    <source>
        <dbReference type="ARBA" id="ARBA00004798"/>
    </source>
</evidence>
<feature type="domain" description="Metalloenzyme" evidence="13">
    <location>
        <begin position="5"/>
        <end position="486"/>
    </location>
</feature>
<comment type="similarity">
    <text evidence="3 8">Belongs to the BPG-independent phosphoglycerate mutase family.</text>
</comment>
<evidence type="ECO:0000256" key="4">
    <source>
        <dbReference type="ARBA" id="ARBA00022723"/>
    </source>
</evidence>
<evidence type="ECO:0000256" key="5">
    <source>
        <dbReference type="ARBA" id="ARBA00023152"/>
    </source>
</evidence>
<feature type="binding site" evidence="8 11">
    <location>
        <position position="184"/>
    </location>
    <ligand>
        <name>substrate</name>
    </ligand>
</feature>
<feature type="binding site" evidence="8 12">
    <location>
        <position position="449"/>
    </location>
    <ligand>
        <name>Mn(2+)</name>
        <dbReference type="ChEBI" id="CHEBI:29035"/>
        <label>1</label>
    </ligand>
</feature>
<protein>
    <recommendedName>
        <fullName evidence="8 9">2,3-bisphosphoglycerate-independent phosphoglycerate mutase</fullName>
        <shortName evidence="8">BPG-independent PGAM</shortName>
        <shortName evidence="8">Phosphoglyceromutase</shortName>
        <shortName evidence="8">iPGM</shortName>
        <ecNumber evidence="8 9">5.4.2.12</ecNumber>
    </recommendedName>
</protein>
<dbReference type="AlphaFoldDB" id="A0A084EXA4"/>
<evidence type="ECO:0000256" key="8">
    <source>
        <dbReference type="HAMAP-Rule" id="MF_01038"/>
    </source>
</evidence>
<feature type="binding site" evidence="8 12">
    <location>
        <position position="394"/>
    </location>
    <ligand>
        <name>Mn(2+)</name>
        <dbReference type="ChEBI" id="CHEBI:29035"/>
        <label>1</label>
    </ligand>
</feature>
<dbReference type="Pfam" id="PF01676">
    <property type="entry name" value="Metalloenzyme"/>
    <property type="match status" value="1"/>
</dbReference>
<feature type="binding site" evidence="8 12">
    <location>
        <position position="432"/>
    </location>
    <ligand>
        <name>Mn(2+)</name>
        <dbReference type="ChEBI" id="CHEBI:29035"/>
        <label>2</label>
    </ligand>
</feature>
<keyword evidence="6 8" id="KW-0464">Manganese</keyword>
<evidence type="ECO:0000313" key="16">
    <source>
        <dbReference type="Proteomes" id="UP000028537"/>
    </source>
</evidence>
<dbReference type="GO" id="GO:0006007">
    <property type="term" value="P:glucose catabolic process"/>
    <property type="evidence" value="ECO:0007669"/>
    <property type="project" value="InterPro"/>
</dbReference>
<dbReference type="InterPro" id="IPR005995">
    <property type="entry name" value="Pgm_bpd_ind"/>
</dbReference>
<feature type="binding site" evidence="8 11">
    <location>
        <begin position="146"/>
        <end position="147"/>
    </location>
    <ligand>
        <name>substrate</name>
    </ligand>
</feature>
<evidence type="ECO:0000256" key="10">
    <source>
        <dbReference type="PIRSR" id="PIRSR001492-1"/>
    </source>
</evidence>
<feature type="binding site" evidence="8 11">
    <location>
        <position position="178"/>
    </location>
    <ligand>
        <name>substrate</name>
    </ligand>
</feature>
<dbReference type="NCBIfam" id="TIGR01307">
    <property type="entry name" value="pgm_bpd_ind"/>
    <property type="match status" value="1"/>
</dbReference>
<dbReference type="EC" id="5.4.2.12" evidence="8 9"/>
<evidence type="ECO:0000256" key="12">
    <source>
        <dbReference type="PIRSR" id="PIRSR001492-3"/>
    </source>
</evidence>
<feature type="binding site" evidence="8 11">
    <location>
        <position position="116"/>
    </location>
    <ligand>
        <name>substrate</name>
    </ligand>
</feature>
<comment type="catalytic activity">
    <reaction evidence="1 8">
        <text>(2R)-2-phosphoglycerate = (2R)-3-phosphoglycerate</text>
        <dbReference type="Rhea" id="RHEA:15901"/>
        <dbReference type="ChEBI" id="CHEBI:58272"/>
        <dbReference type="ChEBI" id="CHEBI:58289"/>
        <dbReference type="EC" id="5.4.2.12"/>
    </reaction>
</comment>
<keyword evidence="5 8" id="KW-0324">Glycolysis</keyword>
<dbReference type="PANTHER" id="PTHR31637">
    <property type="entry name" value="2,3-BISPHOSPHOGLYCERATE-INDEPENDENT PHOSPHOGLYCERATE MUTASE"/>
    <property type="match status" value="1"/>
</dbReference>
<dbReference type="GO" id="GO:0030145">
    <property type="term" value="F:manganese ion binding"/>
    <property type="evidence" value="ECO:0007669"/>
    <property type="project" value="UniProtKB-UniRule"/>
</dbReference>
<dbReference type="PANTHER" id="PTHR31637:SF0">
    <property type="entry name" value="2,3-BISPHOSPHOGLYCERATE-INDEPENDENT PHOSPHOGLYCERATE MUTASE"/>
    <property type="match status" value="1"/>
</dbReference>
<feature type="binding site" evidence="8 12">
    <location>
        <position position="13"/>
    </location>
    <ligand>
        <name>Mn(2+)</name>
        <dbReference type="ChEBI" id="CHEBI:29035"/>
        <label>2</label>
    </ligand>
</feature>
<name>A0A084EXA4_9BACT</name>